<evidence type="ECO:0000256" key="1">
    <source>
        <dbReference type="SAM" id="Phobius"/>
    </source>
</evidence>
<accession>A0A833R1Z6</accession>
<reference evidence="2" key="1">
    <citation type="submission" date="2020-01" db="EMBL/GenBank/DDBJ databases">
        <title>Genome sequence of Kobresia littledalei, the first chromosome-level genome in the family Cyperaceae.</title>
        <authorList>
            <person name="Qu G."/>
        </authorList>
    </citation>
    <scope>NUCLEOTIDE SEQUENCE</scope>
    <source>
        <strain evidence="2">C.B.Clarke</strain>
        <tissue evidence="2">Leaf</tissue>
    </source>
</reference>
<protein>
    <submittedName>
        <fullName evidence="2">NADH-cytochrome b5 reductase-like protein</fullName>
    </submittedName>
</protein>
<dbReference type="AlphaFoldDB" id="A0A833R1Z6"/>
<organism evidence="2 3">
    <name type="scientific">Carex littledalei</name>
    <dbReference type="NCBI Taxonomy" id="544730"/>
    <lineage>
        <taxon>Eukaryota</taxon>
        <taxon>Viridiplantae</taxon>
        <taxon>Streptophyta</taxon>
        <taxon>Embryophyta</taxon>
        <taxon>Tracheophyta</taxon>
        <taxon>Spermatophyta</taxon>
        <taxon>Magnoliopsida</taxon>
        <taxon>Liliopsida</taxon>
        <taxon>Poales</taxon>
        <taxon>Cyperaceae</taxon>
        <taxon>Cyperoideae</taxon>
        <taxon>Cariceae</taxon>
        <taxon>Carex</taxon>
        <taxon>Carex subgen. Euthyceras</taxon>
    </lineage>
</organism>
<evidence type="ECO:0000313" key="2">
    <source>
        <dbReference type="EMBL" id="KAF3328521.1"/>
    </source>
</evidence>
<proteinExistence type="predicted"/>
<comment type="caution">
    <text evidence="2">The sequence shown here is derived from an EMBL/GenBank/DDBJ whole genome shotgun (WGS) entry which is preliminary data.</text>
</comment>
<gene>
    <name evidence="2" type="ORF">FCM35_KLT05599</name>
</gene>
<name>A0A833R1Z6_9POAL</name>
<keyword evidence="1" id="KW-0812">Transmembrane</keyword>
<keyword evidence="3" id="KW-1185">Reference proteome</keyword>
<feature type="transmembrane region" description="Helical" evidence="1">
    <location>
        <begin position="32"/>
        <end position="52"/>
    </location>
</feature>
<sequence>MATLLRRLSKSSSLGIPAAFRQHYHSSTQGRGIPVGASFSAVVSGGLALYYFSSSPTIVLFFSYSSLLDITFVNL</sequence>
<evidence type="ECO:0000313" key="3">
    <source>
        <dbReference type="Proteomes" id="UP000623129"/>
    </source>
</evidence>
<keyword evidence="1" id="KW-0472">Membrane</keyword>
<dbReference type="Proteomes" id="UP000623129">
    <property type="component" value="Unassembled WGS sequence"/>
</dbReference>
<keyword evidence="1" id="KW-1133">Transmembrane helix</keyword>
<dbReference type="EMBL" id="SWLB01000015">
    <property type="protein sequence ID" value="KAF3328521.1"/>
    <property type="molecule type" value="Genomic_DNA"/>
</dbReference>